<organism evidence="1 2">
    <name type="scientific">Lepeophtheirus salmonis</name>
    <name type="common">Salmon louse</name>
    <name type="synonym">Caligus salmonis</name>
    <dbReference type="NCBI Taxonomy" id="72036"/>
    <lineage>
        <taxon>Eukaryota</taxon>
        <taxon>Metazoa</taxon>
        <taxon>Ecdysozoa</taxon>
        <taxon>Arthropoda</taxon>
        <taxon>Crustacea</taxon>
        <taxon>Multicrustacea</taxon>
        <taxon>Hexanauplia</taxon>
        <taxon>Copepoda</taxon>
        <taxon>Siphonostomatoida</taxon>
        <taxon>Caligidae</taxon>
        <taxon>Lepeophtheirus</taxon>
    </lineage>
</organism>
<reference evidence="1" key="1">
    <citation type="submission" date="2021-02" db="EMBL/GenBank/DDBJ databases">
        <authorList>
            <person name="Bekaert M."/>
        </authorList>
    </citation>
    <scope>NUCLEOTIDE SEQUENCE</scope>
    <source>
        <strain evidence="1">IoA-00</strain>
    </source>
</reference>
<gene>
    <name evidence="1" type="ORF">LSAA_6374</name>
</gene>
<dbReference type="AlphaFoldDB" id="A0A7R8H502"/>
<proteinExistence type="predicted"/>
<name>A0A7R8H502_LEPSM</name>
<evidence type="ECO:0000313" key="1">
    <source>
        <dbReference type="EMBL" id="CAF2868398.1"/>
    </source>
</evidence>
<evidence type="ECO:0000313" key="2">
    <source>
        <dbReference type="Proteomes" id="UP000675881"/>
    </source>
</evidence>
<keyword evidence="2" id="KW-1185">Reference proteome</keyword>
<dbReference type="EMBL" id="HG994581">
    <property type="protein sequence ID" value="CAF2868398.1"/>
    <property type="molecule type" value="Genomic_DNA"/>
</dbReference>
<protein>
    <submittedName>
        <fullName evidence="1">(salmon louse) hypothetical protein</fullName>
    </submittedName>
</protein>
<accession>A0A7R8H502</accession>
<sequence>MFFEPGDDFGSPLQSGLLGALSEELLVSSVVNTFSCNMSDSPQWTCSNCPRIPPTSSDYGYYFLTNLSIFSSFIKIGQDPLHCHLAYPSIIFFLLTGTREKYKSFAFWPPPSDFQKKKKMV</sequence>
<dbReference type="Proteomes" id="UP000675881">
    <property type="component" value="Chromosome 2"/>
</dbReference>